<dbReference type="Gene3D" id="3.40.50.300">
    <property type="entry name" value="P-loop containing nucleotide triphosphate hydrolases"/>
    <property type="match status" value="1"/>
</dbReference>
<dbReference type="AlphaFoldDB" id="A0A514BPC6"/>
<dbReference type="KEGG" id="lyj:FKV23_03315"/>
<dbReference type="EMBL" id="CP041242">
    <property type="protein sequence ID" value="QDH69234.1"/>
    <property type="molecule type" value="Genomic_DNA"/>
</dbReference>
<name>A0A514BPC6_9GAMM</name>
<dbReference type="SMART" id="SM00833">
    <property type="entry name" value="CobW_C"/>
    <property type="match status" value="1"/>
</dbReference>
<dbReference type="InterPro" id="IPR003495">
    <property type="entry name" value="CobW/HypB/UreG_nucleotide-bd"/>
</dbReference>
<protein>
    <submittedName>
        <fullName evidence="3">GTP-binding protein</fullName>
    </submittedName>
</protein>
<sequence length="444" mass="49255">MLQPQNTPARQPLPVTVLSGFLGAGKTALLNHVLRNREGLKVAVIVNDMSEVNIDATLVRDGGAALSRTEEALVEFSNGCICCTLRDDLMQEVRRLADQGRFDYLLIESTGISEPMPVAATFSVRDEHGFSLADVARLDTMATVVDGNRFLDDFSSSEHLADRGQQAGPDDTRGIVNLLGDQVEFADVIVISKCDIADPEKLALTKSMLRGLNRDARIVESRNGDLPLSEILDTKRFDFVRAQLAPGWMKELRGEHTPETEEYGISSFVFRARRPFHPLRFDRLLGRGIDGMIRGKGFFWLAGRMDWVGELAVVGGSTQTQAAGFWFAARHRVDIGQVGTPPPTIESTLAPLTAQGWARVQSARWSAPPPSPEEVPDPREYQAMQRLWHPLWGDRRQELAIIGIRMDEARARAELEACLLSDEEMAAGPDGWLDLSDPFPAWRR</sequence>
<feature type="domain" description="CobW C-terminal" evidence="2">
    <location>
        <begin position="265"/>
        <end position="419"/>
    </location>
</feature>
<gene>
    <name evidence="3" type="ORF">FKV23_03315</name>
</gene>
<evidence type="ECO:0000259" key="2">
    <source>
        <dbReference type="SMART" id="SM00833"/>
    </source>
</evidence>
<dbReference type="Proteomes" id="UP000317199">
    <property type="component" value="Chromosome"/>
</dbReference>
<reference evidence="3 4" key="1">
    <citation type="submission" date="2019-06" db="EMBL/GenBank/DDBJ databases">
        <title>Lysobacter alkalisoli sp. nov. isolated from saline-alkali soil.</title>
        <authorList>
            <person name="Sun J.-Q."/>
            <person name="Xu L."/>
        </authorList>
    </citation>
    <scope>NUCLEOTIDE SEQUENCE [LARGE SCALE GENOMIC DNA]</scope>
    <source>
        <strain evidence="3 4">SJ-36</strain>
    </source>
</reference>
<comment type="function">
    <text evidence="1">Zinc chaperone that directly transfers zinc cofactor to target proteins, thereby activating them. Zinc is transferred from the CXCC motif in the GTPase domain to the zinc binding site in target proteins in a process requiring GTP hydrolysis.</text>
</comment>
<proteinExistence type="predicted"/>
<dbReference type="RefSeq" id="WP_141622576.1">
    <property type="nucleotide sequence ID" value="NZ_CP041242.1"/>
</dbReference>
<keyword evidence="4" id="KW-1185">Reference proteome</keyword>
<dbReference type="PANTHER" id="PTHR43603">
    <property type="entry name" value="COBW DOMAIN-CONTAINING PROTEIN DDB_G0274527"/>
    <property type="match status" value="1"/>
</dbReference>
<evidence type="ECO:0000256" key="1">
    <source>
        <dbReference type="ARBA" id="ARBA00045658"/>
    </source>
</evidence>
<dbReference type="PANTHER" id="PTHR43603:SF1">
    <property type="entry name" value="ZINC-REGULATED GTPASE METALLOPROTEIN ACTIVATOR 1"/>
    <property type="match status" value="1"/>
</dbReference>
<evidence type="ECO:0000313" key="4">
    <source>
        <dbReference type="Proteomes" id="UP000317199"/>
    </source>
</evidence>
<dbReference type="InterPro" id="IPR011629">
    <property type="entry name" value="CobW-like_C"/>
</dbReference>
<organism evidence="3 4">
    <name type="scientific">Marilutibacter alkalisoli</name>
    <dbReference type="NCBI Taxonomy" id="2591633"/>
    <lineage>
        <taxon>Bacteria</taxon>
        <taxon>Pseudomonadati</taxon>
        <taxon>Pseudomonadota</taxon>
        <taxon>Gammaproteobacteria</taxon>
        <taxon>Lysobacterales</taxon>
        <taxon>Lysobacteraceae</taxon>
        <taxon>Marilutibacter</taxon>
    </lineage>
</organism>
<dbReference type="Pfam" id="PF07683">
    <property type="entry name" value="CobW_C"/>
    <property type="match status" value="1"/>
</dbReference>
<dbReference type="InterPro" id="IPR027417">
    <property type="entry name" value="P-loop_NTPase"/>
</dbReference>
<evidence type="ECO:0000313" key="3">
    <source>
        <dbReference type="EMBL" id="QDH69234.1"/>
    </source>
</evidence>
<dbReference type="InterPro" id="IPR051927">
    <property type="entry name" value="Zn_Chap_cDPG_Synth"/>
</dbReference>
<dbReference type="OrthoDB" id="9808822at2"/>
<accession>A0A514BPC6</accession>
<dbReference type="Pfam" id="PF02492">
    <property type="entry name" value="cobW"/>
    <property type="match status" value="1"/>
</dbReference>
<dbReference type="SUPFAM" id="SSF52540">
    <property type="entry name" value="P-loop containing nucleoside triphosphate hydrolases"/>
    <property type="match status" value="1"/>
</dbReference>
<dbReference type="CDD" id="cd03112">
    <property type="entry name" value="CobW-like"/>
    <property type="match status" value="1"/>
</dbReference>